<evidence type="ECO:0000313" key="1">
    <source>
        <dbReference type="EMBL" id="VVD60252.1"/>
    </source>
</evidence>
<dbReference type="EMBL" id="CABPSD010000001">
    <property type="protein sequence ID" value="VVD60252.1"/>
    <property type="molecule type" value="Genomic_DNA"/>
</dbReference>
<accession>A0A5E4RCM2</accession>
<dbReference type="Proteomes" id="UP000368474">
    <property type="component" value="Unassembled WGS sequence"/>
</dbReference>
<gene>
    <name evidence="1" type="ORF">PMO31116_00065</name>
</gene>
<organism evidence="1 2">
    <name type="scientific">Pandoraea morbifera</name>
    <dbReference type="NCBI Taxonomy" id="2508300"/>
    <lineage>
        <taxon>Bacteria</taxon>
        <taxon>Pseudomonadati</taxon>
        <taxon>Pseudomonadota</taxon>
        <taxon>Betaproteobacteria</taxon>
        <taxon>Burkholderiales</taxon>
        <taxon>Burkholderiaceae</taxon>
        <taxon>Pandoraea</taxon>
    </lineage>
</organism>
<name>A0A5E4RCM2_9BURK</name>
<dbReference type="AlphaFoldDB" id="A0A5E4RCM2"/>
<sequence length="179" mass="20008">MRCVQDVSGIGRTRAVSRGVRNEVPDAVGKAASRSCKVNAFPAQPLTFFAMPSTIRNSLLWVFDPLERNETYLRKRMFGSDAAYVNGLQCLGVIDRDAPWDGLLVCTSHEHHASLREEMPTLRPHPVLGKWLYVSQTDPDFEAVAEHVVALVLAGDPRIGIEPWPRKPRKAARRSRPLP</sequence>
<keyword evidence="2" id="KW-1185">Reference proteome</keyword>
<protein>
    <submittedName>
        <fullName evidence="1">Uncharacterized protein</fullName>
    </submittedName>
</protein>
<proteinExistence type="predicted"/>
<reference evidence="1 2" key="1">
    <citation type="submission" date="2019-08" db="EMBL/GenBank/DDBJ databases">
        <authorList>
            <person name="Peeters C."/>
        </authorList>
    </citation>
    <scope>NUCLEOTIDE SEQUENCE [LARGE SCALE GENOMIC DNA]</scope>
    <source>
        <strain evidence="1 2">LMG 31116</strain>
    </source>
</reference>
<evidence type="ECO:0000313" key="2">
    <source>
        <dbReference type="Proteomes" id="UP000368474"/>
    </source>
</evidence>